<dbReference type="Pfam" id="PF12323">
    <property type="entry name" value="HTH_OrfB_IS605"/>
    <property type="match status" value="1"/>
</dbReference>
<feature type="domain" description="Cas12f1-like TNB" evidence="9">
    <location>
        <begin position="290"/>
        <end position="357"/>
    </location>
</feature>
<keyword evidence="7" id="KW-0233">DNA recombination</keyword>
<evidence type="ECO:0000256" key="6">
    <source>
        <dbReference type="ARBA" id="ARBA00023125"/>
    </source>
</evidence>
<name>A0A060CUF7_HELPX</name>
<dbReference type="NCBIfam" id="TIGR01766">
    <property type="entry name" value="IS200/IS605 family accessory protein TnpB-like domain"/>
    <property type="match status" value="1"/>
</dbReference>
<dbReference type="InterPro" id="IPR010095">
    <property type="entry name" value="Cas12f1-like_TNB"/>
</dbReference>
<sequence>MLNAIKFRIYPNAQQKELISKHFGCSRVVYNYFLDYRQKQYAKGIKETYFTMQKVLTQIKRQEKYHYLNECNSQSLQMALRQLVSAYDNFFSKRARYPKFKSKKNAKQSFAIPQNIEIKTETQTIALPKFKEGIKAKLHRDLPKDSVIKQAFISCIADQYFCSLSYETKEPIPNPTIIKKAVGLDMGLRTLIVTSDKIEYPHIRFYQKLEKKLTKAQRRLSKKVKGSNNRKKQAKKVSRLHLACLNTRDDYLHKISNEITNQYDLIGVETLNIKALMKTYHSKSLANASWGKFLTMLEYKAQRKGKTLLGIDRFFPSSQLCSYCGVNTGKKHESITKFTCPHCKTTHHRDYNASVNIRNYALGMLDDRHKVKTDKARVGIIRSDYTHHTNECVKACGASSNGVSSKYGNILDLASYGAMKQEKAQSL</sequence>
<dbReference type="InterPro" id="IPR001959">
    <property type="entry name" value="Transposase"/>
</dbReference>
<dbReference type="PANTHER" id="PTHR30405">
    <property type="entry name" value="TRANSPOSASE"/>
    <property type="match status" value="1"/>
</dbReference>
<dbReference type="InterPro" id="IPR021027">
    <property type="entry name" value="Transposase_put_HTH"/>
</dbReference>
<evidence type="ECO:0000256" key="2">
    <source>
        <dbReference type="ARBA" id="ARBA00011044"/>
    </source>
</evidence>
<accession>A0A060CUF7</accession>
<evidence type="ECO:0000256" key="5">
    <source>
        <dbReference type="ARBA" id="ARBA00022833"/>
    </source>
</evidence>
<dbReference type="Pfam" id="PF01385">
    <property type="entry name" value="OrfB_IS605"/>
    <property type="match status" value="1"/>
</dbReference>
<proteinExistence type="inferred from homology"/>
<dbReference type="GO" id="GO:0006310">
    <property type="term" value="P:DNA recombination"/>
    <property type="evidence" value="ECO:0007669"/>
    <property type="project" value="UniProtKB-KW"/>
</dbReference>
<keyword evidence="4" id="KW-0479">Metal-binding</keyword>
<reference evidence="12" key="1">
    <citation type="journal article" date="2014" name="BMC Genomics">
        <title>A comprehensive analysis of Helicobacter pylori plasticity zones reveals that they are integrating conjugative elements with intermediate integration specificity.</title>
        <authorList>
            <person name="Fischer W."/>
            <person name="Breithaupt U."/>
            <person name="Kern B."/>
            <person name="Smith S.I."/>
            <person name="Spicher C."/>
            <person name="Haas R."/>
        </authorList>
    </citation>
    <scope>NUCLEOTIDE SEQUENCE</scope>
    <source>
        <strain evidence="12">ATCC43526</strain>
    </source>
</reference>
<evidence type="ECO:0000259" key="9">
    <source>
        <dbReference type="Pfam" id="PF07282"/>
    </source>
</evidence>
<dbReference type="PANTHER" id="PTHR30405:SF25">
    <property type="entry name" value="RNA-GUIDED DNA ENDONUCLEASE INSQ-RELATED"/>
    <property type="match status" value="1"/>
</dbReference>
<keyword evidence="6" id="KW-0238">DNA-binding</keyword>
<evidence type="ECO:0000256" key="3">
    <source>
        <dbReference type="ARBA" id="ARBA00022578"/>
    </source>
</evidence>
<comment type="similarity">
    <text evidence="1">In the C-terminal section; belongs to the transposase 35 family.</text>
</comment>
<dbReference type="NCBIfam" id="NF040570">
    <property type="entry name" value="guided_TnpB"/>
    <property type="match status" value="1"/>
</dbReference>
<keyword evidence="3" id="KW-0815">Transposition</keyword>
<comment type="similarity">
    <text evidence="2">In the N-terminal section; belongs to the transposase 2 family.</text>
</comment>
<gene>
    <name evidence="11" type="ORF">ATCC43526_ICEHptfs4a_05</name>
    <name evidence="12" type="ORF">ATCC43526_ICEHptfs4a_16</name>
</gene>
<dbReference type="GO" id="GO:0003677">
    <property type="term" value="F:DNA binding"/>
    <property type="evidence" value="ECO:0007669"/>
    <property type="project" value="UniProtKB-KW"/>
</dbReference>
<evidence type="ECO:0000259" key="8">
    <source>
        <dbReference type="Pfam" id="PF01385"/>
    </source>
</evidence>
<organism evidence="12">
    <name type="scientific">Helicobacter pylori</name>
    <name type="common">Campylobacter pylori</name>
    <dbReference type="NCBI Taxonomy" id="210"/>
    <lineage>
        <taxon>Bacteria</taxon>
        <taxon>Pseudomonadati</taxon>
        <taxon>Campylobacterota</taxon>
        <taxon>Epsilonproteobacteria</taxon>
        <taxon>Campylobacterales</taxon>
        <taxon>Helicobacteraceae</taxon>
        <taxon>Helicobacter</taxon>
    </lineage>
</organism>
<dbReference type="AlphaFoldDB" id="A0A060CUF7"/>
<dbReference type="Pfam" id="PF07282">
    <property type="entry name" value="Cas12f1-like_TNB"/>
    <property type="match status" value="1"/>
</dbReference>
<feature type="domain" description="Transposase putative helix-turn-helix" evidence="10">
    <location>
        <begin position="1"/>
        <end position="46"/>
    </location>
</feature>
<dbReference type="GO" id="GO:0032196">
    <property type="term" value="P:transposition"/>
    <property type="evidence" value="ECO:0007669"/>
    <property type="project" value="UniProtKB-KW"/>
</dbReference>
<evidence type="ECO:0000259" key="10">
    <source>
        <dbReference type="Pfam" id="PF12323"/>
    </source>
</evidence>
<protein>
    <submittedName>
        <fullName evidence="12">Putative transposase OrfB</fullName>
    </submittedName>
</protein>
<dbReference type="EMBL" id="KF861863">
    <property type="protein sequence ID" value="AIA98947.1"/>
    <property type="molecule type" value="Genomic_DNA"/>
</dbReference>
<feature type="domain" description="Probable transposase IS891/IS1136/IS1341" evidence="8">
    <location>
        <begin position="164"/>
        <end position="278"/>
    </location>
</feature>
<dbReference type="EMBL" id="KF861863">
    <property type="protein sequence ID" value="AIA98938.1"/>
    <property type="molecule type" value="Genomic_DNA"/>
</dbReference>
<keyword evidence="5" id="KW-0862">Zinc</keyword>
<evidence type="ECO:0000313" key="12">
    <source>
        <dbReference type="EMBL" id="AIA98947.1"/>
    </source>
</evidence>
<evidence type="ECO:0000256" key="1">
    <source>
        <dbReference type="ARBA" id="ARBA00008761"/>
    </source>
</evidence>
<dbReference type="GO" id="GO:0046872">
    <property type="term" value="F:metal ion binding"/>
    <property type="evidence" value="ECO:0007669"/>
    <property type="project" value="UniProtKB-KW"/>
</dbReference>
<dbReference type="InterPro" id="IPR051399">
    <property type="entry name" value="RNA-guided_DNA_endo/Transpos"/>
</dbReference>
<evidence type="ECO:0000256" key="4">
    <source>
        <dbReference type="ARBA" id="ARBA00022723"/>
    </source>
</evidence>
<evidence type="ECO:0000313" key="11">
    <source>
        <dbReference type="EMBL" id="AIA98938.1"/>
    </source>
</evidence>
<evidence type="ECO:0000256" key="7">
    <source>
        <dbReference type="ARBA" id="ARBA00023172"/>
    </source>
</evidence>